<dbReference type="SUPFAM" id="SSF81324">
    <property type="entry name" value="Voltage-gated potassium channels"/>
    <property type="match status" value="1"/>
</dbReference>
<evidence type="ECO:0000256" key="2">
    <source>
        <dbReference type="ARBA" id="ARBA00022692"/>
    </source>
</evidence>
<protein>
    <recommendedName>
        <fullName evidence="6">Ion transport domain-containing protein</fullName>
    </recommendedName>
</protein>
<dbReference type="Gene3D" id="2.60.120.10">
    <property type="entry name" value="Jelly Rolls"/>
    <property type="match status" value="1"/>
</dbReference>
<feature type="region of interest" description="Disordered" evidence="5">
    <location>
        <begin position="1"/>
        <end position="41"/>
    </location>
</feature>
<evidence type="ECO:0000256" key="4">
    <source>
        <dbReference type="ARBA" id="ARBA00023136"/>
    </source>
</evidence>
<dbReference type="AlphaFoldDB" id="A0A7S4REK2"/>
<dbReference type="InterPro" id="IPR014710">
    <property type="entry name" value="RmlC-like_jellyroll"/>
</dbReference>
<dbReference type="PANTHER" id="PTHR10217">
    <property type="entry name" value="VOLTAGE AND LIGAND GATED POTASSIUM CHANNEL"/>
    <property type="match status" value="1"/>
</dbReference>
<gene>
    <name evidence="7" type="ORF">AMON00008_LOCUS34337</name>
</gene>
<dbReference type="InterPro" id="IPR050818">
    <property type="entry name" value="KCNH_animal-type"/>
</dbReference>
<dbReference type="InterPro" id="IPR018490">
    <property type="entry name" value="cNMP-bd_dom_sf"/>
</dbReference>
<dbReference type="PANTHER" id="PTHR10217:SF435">
    <property type="entry name" value="POTASSIUM VOLTAGE-GATED CHANNEL PROTEIN EAG"/>
    <property type="match status" value="1"/>
</dbReference>
<sequence>MVPPGLEQRPSGRRAGGRDGEGSSDSEEDAEGQEEPLELLEEWKLSQRQLERLQKGVGSSETLSRCSGSRSSRSGPESEEADFKGPGSKHWSMIHPHSHKRAAWDIASLILVIYDMIMIPMSAFNLPETSFLLLMDWTTRLFWTFDMGWSALTGVVLQDGKITFEIRFILKRYLKTWFALDCIIVGSDWMEVIISSTNLIGLGRLARAFRIARVVRLLRLVRMQEVLQSVTERVQSDKLTFLLGCAKLVLSVLAAAHVVACAWWGLGDRDAAGGTWVSAAPPLGAANVALQYLVSLHWALCQFTGGMDEVAPANALERLCAVASWTFGFVASAAVRSAMTSDLTHLHIIGGAQARQLATLRRYLKQNGISRNLALRVQRSAQHAVTGDLAADSVELLGVVAEPLRVEMNFEMYSPTLRNHPLFSDWIHEDAQVIRRVCHLALVTSLLANADVVFGRGETPRDPKMYFVVKGLLEYCRRHKPVLVGERQWLSEGALWTPWTHRGTLTATTDVTMATLHSASFRDVVQRFKGRKCFDPRLYAAEFVNHVNRTPNADDLTFMT</sequence>
<feature type="compositionally biased region" description="Low complexity" evidence="5">
    <location>
        <begin position="58"/>
        <end position="75"/>
    </location>
</feature>
<evidence type="ECO:0000256" key="5">
    <source>
        <dbReference type="SAM" id="MobiDB-lite"/>
    </source>
</evidence>
<keyword evidence="3" id="KW-1133">Transmembrane helix</keyword>
<dbReference type="GO" id="GO:0042391">
    <property type="term" value="P:regulation of membrane potential"/>
    <property type="evidence" value="ECO:0007669"/>
    <property type="project" value="TreeGrafter"/>
</dbReference>
<reference evidence="7" key="1">
    <citation type="submission" date="2021-01" db="EMBL/GenBank/DDBJ databases">
        <authorList>
            <person name="Corre E."/>
            <person name="Pelletier E."/>
            <person name="Niang G."/>
            <person name="Scheremetjew M."/>
            <person name="Finn R."/>
            <person name="Kale V."/>
            <person name="Holt S."/>
            <person name="Cochrane G."/>
            <person name="Meng A."/>
            <person name="Brown T."/>
            <person name="Cohen L."/>
        </authorList>
    </citation>
    <scope>NUCLEOTIDE SEQUENCE</scope>
    <source>
        <strain evidence="7">CCMP3105</strain>
    </source>
</reference>
<dbReference type="EMBL" id="HBNR01049172">
    <property type="protein sequence ID" value="CAE4612089.1"/>
    <property type="molecule type" value="Transcribed_RNA"/>
</dbReference>
<keyword evidence="2" id="KW-0812">Transmembrane</keyword>
<organism evidence="7">
    <name type="scientific">Alexandrium monilatum</name>
    <dbReference type="NCBI Taxonomy" id="311494"/>
    <lineage>
        <taxon>Eukaryota</taxon>
        <taxon>Sar</taxon>
        <taxon>Alveolata</taxon>
        <taxon>Dinophyceae</taxon>
        <taxon>Gonyaulacales</taxon>
        <taxon>Pyrocystaceae</taxon>
        <taxon>Alexandrium</taxon>
    </lineage>
</organism>
<dbReference type="Pfam" id="PF00520">
    <property type="entry name" value="Ion_trans"/>
    <property type="match status" value="1"/>
</dbReference>
<dbReference type="SUPFAM" id="SSF51206">
    <property type="entry name" value="cAMP-binding domain-like"/>
    <property type="match status" value="1"/>
</dbReference>
<dbReference type="GO" id="GO:0005249">
    <property type="term" value="F:voltage-gated potassium channel activity"/>
    <property type="evidence" value="ECO:0007669"/>
    <property type="project" value="TreeGrafter"/>
</dbReference>
<dbReference type="Gene3D" id="1.10.287.70">
    <property type="match status" value="1"/>
</dbReference>
<dbReference type="GO" id="GO:0005886">
    <property type="term" value="C:plasma membrane"/>
    <property type="evidence" value="ECO:0007669"/>
    <property type="project" value="TreeGrafter"/>
</dbReference>
<proteinExistence type="predicted"/>
<evidence type="ECO:0000256" key="3">
    <source>
        <dbReference type="ARBA" id="ARBA00022989"/>
    </source>
</evidence>
<evidence type="ECO:0000259" key="6">
    <source>
        <dbReference type="Pfam" id="PF00520"/>
    </source>
</evidence>
<feature type="region of interest" description="Disordered" evidence="5">
    <location>
        <begin position="53"/>
        <end position="88"/>
    </location>
</feature>
<name>A0A7S4REK2_9DINO</name>
<feature type="compositionally biased region" description="Acidic residues" evidence="5">
    <location>
        <begin position="22"/>
        <end position="40"/>
    </location>
</feature>
<feature type="domain" description="Ion transport" evidence="6">
    <location>
        <begin position="103"/>
        <end position="318"/>
    </location>
</feature>
<dbReference type="InterPro" id="IPR005821">
    <property type="entry name" value="Ion_trans_dom"/>
</dbReference>
<comment type="subcellular location">
    <subcellularLocation>
        <location evidence="1">Membrane</location>
        <topology evidence="1">Multi-pass membrane protein</topology>
    </subcellularLocation>
</comment>
<evidence type="ECO:0000256" key="1">
    <source>
        <dbReference type="ARBA" id="ARBA00004141"/>
    </source>
</evidence>
<evidence type="ECO:0000313" key="7">
    <source>
        <dbReference type="EMBL" id="CAE4612089.1"/>
    </source>
</evidence>
<keyword evidence="4" id="KW-0472">Membrane</keyword>
<accession>A0A7S4REK2</accession>